<evidence type="ECO:0000259" key="17">
    <source>
        <dbReference type="PROSITE" id="PS51910"/>
    </source>
</evidence>
<comment type="caution">
    <text evidence="13">Lacks conserved residue(s) required for the propagation of feature annotation.</text>
</comment>
<feature type="disulfide bond" evidence="13">
    <location>
        <begin position="137"/>
        <end position="141"/>
    </location>
</feature>
<dbReference type="InterPro" id="IPR017853">
    <property type="entry name" value="GH"/>
</dbReference>
<accession>A0AAN7B897</accession>
<dbReference type="GO" id="GO:0005576">
    <property type="term" value="C:extracellular region"/>
    <property type="evidence" value="ECO:0007669"/>
    <property type="project" value="UniProtKB-SubCell"/>
</dbReference>
<dbReference type="SUPFAM" id="SSF51445">
    <property type="entry name" value="(Trans)glycosidases"/>
    <property type="match status" value="1"/>
</dbReference>
<dbReference type="SUPFAM" id="SSF57016">
    <property type="entry name" value="Plant lectins/antimicrobial peptides"/>
    <property type="match status" value="1"/>
</dbReference>
<dbReference type="GO" id="GO:0006032">
    <property type="term" value="P:chitin catabolic process"/>
    <property type="evidence" value="ECO:0007669"/>
    <property type="project" value="UniProtKB-KW"/>
</dbReference>
<feature type="domain" description="GH18" evidence="17">
    <location>
        <begin position="158"/>
        <end position="515"/>
    </location>
</feature>
<dbReference type="EMBL" id="MU858101">
    <property type="protein sequence ID" value="KAK4213999.1"/>
    <property type="molecule type" value="Genomic_DNA"/>
</dbReference>
<evidence type="ECO:0000256" key="2">
    <source>
        <dbReference type="ARBA" id="ARBA00004613"/>
    </source>
</evidence>
<feature type="disulfide bond" evidence="13">
    <location>
        <begin position="70"/>
        <end position="82"/>
    </location>
</feature>
<dbReference type="Proteomes" id="UP001301769">
    <property type="component" value="Unassembled WGS sequence"/>
</dbReference>
<dbReference type="GO" id="GO:0000272">
    <property type="term" value="P:polysaccharide catabolic process"/>
    <property type="evidence" value="ECO:0007669"/>
    <property type="project" value="UniProtKB-KW"/>
</dbReference>
<evidence type="ECO:0000313" key="19">
    <source>
        <dbReference type="Proteomes" id="UP001301769"/>
    </source>
</evidence>
<dbReference type="InterPro" id="IPR001579">
    <property type="entry name" value="Glyco_hydro_18_chit_AS"/>
</dbReference>
<dbReference type="InterPro" id="IPR011583">
    <property type="entry name" value="Chitinase_II/V-like_cat"/>
</dbReference>
<comment type="similarity">
    <text evidence="3">Belongs to the glycosyl hydrolase 18 family. Chitinase class V subfamily.</text>
</comment>
<feature type="chain" id="PRO_5042923937" description="chitinase" evidence="15">
    <location>
        <begin position="21"/>
        <end position="1151"/>
    </location>
</feature>
<organism evidence="18 19">
    <name type="scientific">Rhypophila decipiens</name>
    <dbReference type="NCBI Taxonomy" id="261697"/>
    <lineage>
        <taxon>Eukaryota</taxon>
        <taxon>Fungi</taxon>
        <taxon>Dikarya</taxon>
        <taxon>Ascomycota</taxon>
        <taxon>Pezizomycotina</taxon>
        <taxon>Sordariomycetes</taxon>
        <taxon>Sordariomycetidae</taxon>
        <taxon>Sordariales</taxon>
        <taxon>Naviculisporaceae</taxon>
        <taxon>Rhypophila</taxon>
    </lineage>
</organism>
<feature type="non-terminal residue" evidence="18">
    <location>
        <position position="1151"/>
    </location>
</feature>
<dbReference type="Pfam" id="PF00704">
    <property type="entry name" value="Glyco_hydro_18"/>
    <property type="match status" value="1"/>
</dbReference>
<evidence type="ECO:0000256" key="8">
    <source>
        <dbReference type="ARBA" id="ARBA00023024"/>
    </source>
</evidence>
<name>A0AAN7B897_9PEZI</name>
<dbReference type="PROSITE" id="PS51910">
    <property type="entry name" value="GH18_2"/>
    <property type="match status" value="1"/>
</dbReference>
<evidence type="ECO:0000256" key="9">
    <source>
        <dbReference type="ARBA" id="ARBA00023157"/>
    </source>
</evidence>
<evidence type="ECO:0000313" key="18">
    <source>
        <dbReference type="EMBL" id="KAK4213999.1"/>
    </source>
</evidence>
<dbReference type="InterPro" id="IPR018371">
    <property type="entry name" value="Chitin-binding_1_CS"/>
</dbReference>
<dbReference type="PROSITE" id="PS50941">
    <property type="entry name" value="CHIT_BIND_I_2"/>
    <property type="match status" value="2"/>
</dbReference>
<dbReference type="Pfam" id="PF00187">
    <property type="entry name" value="Chitin_bind_1"/>
    <property type="match status" value="1"/>
</dbReference>
<feature type="domain" description="Chitin-binding type-1" evidence="16">
    <location>
        <begin position="100"/>
        <end position="143"/>
    </location>
</feature>
<dbReference type="FunFam" id="3.10.50.10:FF:000001">
    <property type="entry name" value="Chitinase 3-like 1"/>
    <property type="match status" value="1"/>
</dbReference>
<comment type="subcellular location">
    <subcellularLocation>
        <location evidence="2">Secreted</location>
    </subcellularLocation>
</comment>
<feature type="disulfide bond" evidence="13">
    <location>
        <begin position="114"/>
        <end position="126"/>
    </location>
</feature>
<evidence type="ECO:0000256" key="4">
    <source>
        <dbReference type="ARBA" id="ARBA00012729"/>
    </source>
</evidence>
<dbReference type="InterPro" id="IPR029070">
    <property type="entry name" value="Chitinase_insertion_sf"/>
</dbReference>
<dbReference type="SUPFAM" id="SSF54556">
    <property type="entry name" value="Chitinase insertion domain"/>
    <property type="match status" value="1"/>
</dbReference>
<feature type="disulfide bond" evidence="13">
    <location>
        <begin position="119"/>
        <end position="133"/>
    </location>
</feature>
<dbReference type="Gene3D" id="3.30.60.10">
    <property type="entry name" value="Endochitinase-like"/>
    <property type="match status" value="1"/>
</dbReference>
<dbReference type="CDD" id="cd00035">
    <property type="entry name" value="ChtBD1"/>
    <property type="match status" value="1"/>
</dbReference>
<dbReference type="PROSITE" id="PS01095">
    <property type="entry name" value="GH18_1"/>
    <property type="match status" value="1"/>
</dbReference>
<keyword evidence="8" id="KW-0146">Chitin degradation</keyword>
<evidence type="ECO:0000256" key="7">
    <source>
        <dbReference type="ARBA" id="ARBA00022801"/>
    </source>
</evidence>
<sequence length="1151" mass="125884">MKALFVTALVLLQTIGLSSASPESPLYPPSHRGIHARRLEVDVARDNDSARVLSVLQAREDYTCGPGRPCGNKACCGASGNCGYGSVYCGAGCTSNCDAVAECGKDSKDGKTTCPLNTCCSQYGFCGTTKDFCGTGCQSNCNEKPSPPGGSTKGKTLSRVIGYYEAWNARSSCHKTSPSDLPLAALTHLNYAFAYLDPTSFKITTMDAATPITLFDDISSLKTTNPDLKIFVSIGGWTFSDNDTYTQPIFGNIARSSSNRQLFADGLVAFLTYYGFDGVDLDWEYPGAPDRGGKKEDTKNYVELVKTLRATFDKTGRSLGITFTAPSSFWYLRWFDLPGMMKYCDWVNLMSYDLHGTWDSTNPIGAIVQGHTNLTEIKLAAELFWRVKIPPHQIALGFGFYGRAFTLANPSCTTPGCPFSGGAKPGVCTKTSGYLAYYEVQDILKKNPNIKVIHDKESAVKYFTFDTNQWISYDDKDTFKQKVDWANDVGFSGSLIWASDLDDFDFSAHAALTGKDKLTINSPKNKRMLLGGQRTKDDLNSYLRKDCYVQPDSLTACKSGDQQVGYDKAGRSKDYKPICCPMGSGMTKCQWRGGTGGTNAGRDCNGQCHAGEVKITMSDYGGEPGESSENAHCTRGQKAFCCEMGIFNDILSQCKWSDGVGSSCKSDQQRIAYMWDKTGWGTVFKHGNEFCCPKDDPLPLLDCRWVGKGDCADNTCGASEVTLMTDERGDSYSGCAWGRKRALCCTPNTQTLQTETCDYDFCKLIENRSACEDEAGYNDEEGYTSLLKRSSYITGDGRTLWTYEDGGVTDTSNSEEEHENHLLARAALPGQPRPKILSLVKLTGSAIYKGYDLTVTSRPYWPGLKSLKGDGSDTLFIRGGYTLLKDACGSTAMKFIPAAELPKTGFQLEHLREVNMIDSFVRSLISHKLFSGAEMKNKLDPLAVYRGWNKVYDVSLPQIGVAVKDALDYTFPKTPNDRIYETIGSYAYRQGVTFLPGPLNLLKRTLMMGNSPLGTVSNFNSLLADVASRGDEVALKKVLGSMQGSVAIFNYLNDAVLHRAFTFAGATLTTEMSRADQYMPELKGILAAWKEWEPDYYNHVVALATEWLTIRGGMVAQKFAGSVAGNPAALKLVSEAALVVSQANQIKSPLA</sequence>
<evidence type="ECO:0000256" key="14">
    <source>
        <dbReference type="RuleBase" id="RU000489"/>
    </source>
</evidence>
<evidence type="ECO:0000256" key="6">
    <source>
        <dbReference type="ARBA" id="ARBA00022669"/>
    </source>
</evidence>
<feature type="disulfide bond" evidence="13">
    <location>
        <begin position="93"/>
        <end position="97"/>
    </location>
</feature>
<evidence type="ECO:0000256" key="3">
    <source>
        <dbReference type="ARBA" id="ARBA00008682"/>
    </source>
</evidence>
<evidence type="ECO:0000256" key="11">
    <source>
        <dbReference type="ARBA" id="ARBA00023295"/>
    </source>
</evidence>
<evidence type="ECO:0000256" key="1">
    <source>
        <dbReference type="ARBA" id="ARBA00000822"/>
    </source>
</evidence>
<keyword evidence="10" id="KW-0119">Carbohydrate metabolism</keyword>
<dbReference type="InterPro" id="IPR001223">
    <property type="entry name" value="Glyco_hydro18_cat"/>
</dbReference>
<evidence type="ECO:0000256" key="12">
    <source>
        <dbReference type="ARBA" id="ARBA00023326"/>
    </source>
</evidence>
<reference evidence="18" key="1">
    <citation type="journal article" date="2023" name="Mol. Phylogenet. Evol.">
        <title>Genome-scale phylogeny and comparative genomics of the fungal order Sordariales.</title>
        <authorList>
            <person name="Hensen N."/>
            <person name="Bonometti L."/>
            <person name="Westerberg I."/>
            <person name="Brannstrom I.O."/>
            <person name="Guillou S."/>
            <person name="Cros-Aarteil S."/>
            <person name="Calhoun S."/>
            <person name="Haridas S."/>
            <person name="Kuo A."/>
            <person name="Mondo S."/>
            <person name="Pangilinan J."/>
            <person name="Riley R."/>
            <person name="LaButti K."/>
            <person name="Andreopoulos B."/>
            <person name="Lipzen A."/>
            <person name="Chen C."/>
            <person name="Yan M."/>
            <person name="Daum C."/>
            <person name="Ng V."/>
            <person name="Clum A."/>
            <person name="Steindorff A."/>
            <person name="Ohm R.A."/>
            <person name="Martin F."/>
            <person name="Silar P."/>
            <person name="Natvig D.O."/>
            <person name="Lalanne C."/>
            <person name="Gautier V."/>
            <person name="Ament-Velasquez S.L."/>
            <person name="Kruys A."/>
            <person name="Hutchinson M.I."/>
            <person name="Powell A.J."/>
            <person name="Barry K."/>
            <person name="Miller A.N."/>
            <person name="Grigoriev I.V."/>
            <person name="Debuchy R."/>
            <person name="Gladieux P."/>
            <person name="Hiltunen Thoren M."/>
            <person name="Johannesson H."/>
        </authorList>
    </citation>
    <scope>NUCLEOTIDE SEQUENCE</scope>
    <source>
        <strain evidence="18">PSN293</strain>
    </source>
</reference>
<keyword evidence="6 13" id="KW-0147">Chitin-binding</keyword>
<dbReference type="InterPro" id="IPR036861">
    <property type="entry name" value="Endochitinase-like_sf"/>
</dbReference>
<feature type="signal peptide" evidence="15">
    <location>
        <begin position="1"/>
        <end position="20"/>
    </location>
</feature>
<protein>
    <recommendedName>
        <fullName evidence="4">chitinase</fullName>
        <ecNumber evidence="4">3.2.1.14</ecNumber>
    </recommendedName>
</protein>
<evidence type="ECO:0000256" key="13">
    <source>
        <dbReference type="PROSITE-ProRule" id="PRU00261"/>
    </source>
</evidence>
<dbReference type="EC" id="3.2.1.14" evidence="4"/>
<dbReference type="PROSITE" id="PS00026">
    <property type="entry name" value="CHIT_BIND_I_1"/>
    <property type="match status" value="1"/>
</dbReference>
<dbReference type="InterPro" id="IPR050314">
    <property type="entry name" value="Glycosyl_Hydrlase_18"/>
</dbReference>
<dbReference type="SMART" id="SM00636">
    <property type="entry name" value="Glyco_18"/>
    <property type="match status" value="1"/>
</dbReference>
<dbReference type="InterPro" id="IPR001002">
    <property type="entry name" value="Chitin-bd_1"/>
</dbReference>
<evidence type="ECO:0000256" key="10">
    <source>
        <dbReference type="ARBA" id="ARBA00023277"/>
    </source>
</evidence>
<gene>
    <name evidence="18" type="ORF">QBC37DRAFT_343163</name>
</gene>
<keyword evidence="9 13" id="KW-1015">Disulfide bond</keyword>
<evidence type="ECO:0000259" key="16">
    <source>
        <dbReference type="PROSITE" id="PS50941"/>
    </source>
</evidence>
<evidence type="ECO:0000256" key="15">
    <source>
        <dbReference type="SAM" id="SignalP"/>
    </source>
</evidence>
<evidence type="ECO:0000256" key="5">
    <source>
        <dbReference type="ARBA" id="ARBA00022525"/>
    </source>
</evidence>
<reference evidence="18" key="2">
    <citation type="submission" date="2023-05" db="EMBL/GenBank/DDBJ databases">
        <authorList>
            <consortium name="Lawrence Berkeley National Laboratory"/>
            <person name="Steindorff A."/>
            <person name="Hensen N."/>
            <person name="Bonometti L."/>
            <person name="Westerberg I."/>
            <person name="Brannstrom I.O."/>
            <person name="Guillou S."/>
            <person name="Cros-Aarteil S."/>
            <person name="Calhoun S."/>
            <person name="Haridas S."/>
            <person name="Kuo A."/>
            <person name="Mondo S."/>
            <person name="Pangilinan J."/>
            <person name="Riley R."/>
            <person name="Labutti K."/>
            <person name="Andreopoulos B."/>
            <person name="Lipzen A."/>
            <person name="Chen C."/>
            <person name="Yanf M."/>
            <person name="Daum C."/>
            <person name="Ng V."/>
            <person name="Clum A."/>
            <person name="Ohm R."/>
            <person name="Martin F."/>
            <person name="Silar P."/>
            <person name="Natvig D."/>
            <person name="Lalanne C."/>
            <person name="Gautier V."/>
            <person name="Ament-Velasquez S.L."/>
            <person name="Kruys A."/>
            <person name="Hutchinson M.I."/>
            <person name="Powell A.J."/>
            <person name="Barry K."/>
            <person name="Miller A.N."/>
            <person name="Grigoriev I.V."/>
            <person name="Debuchy R."/>
            <person name="Gladieux P."/>
            <person name="Thoren M.H."/>
            <person name="Johannesson H."/>
        </authorList>
    </citation>
    <scope>NUCLEOTIDE SEQUENCE</scope>
    <source>
        <strain evidence="18">PSN293</strain>
    </source>
</reference>
<keyword evidence="12" id="KW-0624">Polysaccharide degradation</keyword>
<dbReference type="GO" id="GO:0008843">
    <property type="term" value="F:endochitinase activity"/>
    <property type="evidence" value="ECO:0007669"/>
    <property type="project" value="UniProtKB-EC"/>
</dbReference>
<dbReference type="SMART" id="SM00270">
    <property type="entry name" value="ChtBD1"/>
    <property type="match status" value="2"/>
</dbReference>
<keyword evidence="11 14" id="KW-0326">Glycosidase</keyword>
<keyword evidence="7 14" id="KW-0378">Hydrolase</keyword>
<keyword evidence="15" id="KW-0732">Signal</keyword>
<comment type="caution">
    <text evidence="18">The sequence shown here is derived from an EMBL/GenBank/DDBJ whole genome shotgun (WGS) entry which is preliminary data.</text>
</comment>
<keyword evidence="5" id="KW-0964">Secreted</keyword>
<dbReference type="AlphaFoldDB" id="A0AAN7B897"/>
<feature type="domain" description="Chitin-binding type-1" evidence="16">
    <location>
        <begin position="61"/>
        <end position="99"/>
    </location>
</feature>
<dbReference type="PANTHER" id="PTHR11177">
    <property type="entry name" value="CHITINASE"/>
    <property type="match status" value="1"/>
</dbReference>
<keyword evidence="19" id="KW-1185">Reference proteome</keyword>
<comment type="catalytic activity">
    <reaction evidence="1">
        <text>Random endo-hydrolysis of N-acetyl-beta-D-glucosaminide (1-&gt;4)-beta-linkages in chitin and chitodextrins.</text>
        <dbReference type="EC" id="3.2.1.14"/>
    </reaction>
</comment>
<dbReference type="PANTHER" id="PTHR11177:SF397">
    <property type="entry name" value="CHITINASE"/>
    <property type="match status" value="1"/>
</dbReference>
<dbReference type="Gene3D" id="3.20.20.80">
    <property type="entry name" value="Glycosidases"/>
    <property type="match status" value="1"/>
</dbReference>
<dbReference type="GO" id="GO:0008061">
    <property type="term" value="F:chitin binding"/>
    <property type="evidence" value="ECO:0007669"/>
    <property type="project" value="UniProtKB-UniRule"/>
</dbReference>
<dbReference type="Gene3D" id="3.10.50.10">
    <property type="match status" value="1"/>
</dbReference>
<feature type="disulfide bond" evidence="13">
    <location>
        <begin position="75"/>
        <end position="89"/>
    </location>
</feature>
<proteinExistence type="inferred from homology"/>